<keyword evidence="23" id="KW-1185">Reference proteome</keyword>
<dbReference type="PROSITE" id="PS01166">
    <property type="entry name" value="RNA_POL_BETA"/>
    <property type="match status" value="1"/>
</dbReference>
<dbReference type="Gene3D" id="2.40.270.10">
    <property type="entry name" value="DNA-directed RNA polymerase, subunit 2, domain 6"/>
    <property type="match status" value="1"/>
</dbReference>
<keyword evidence="7" id="KW-0479">Metal-binding</keyword>
<proteinExistence type="inferred from homology"/>
<dbReference type="PANTHER" id="PTHR20856">
    <property type="entry name" value="DNA-DIRECTED RNA POLYMERASE I SUBUNIT 2"/>
    <property type="match status" value="1"/>
</dbReference>
<feature type="domain" description="RNA polymerase Rpb2" evidence="17">
    <location>
        <begin position="187"/>
        <end position="362"/>
    </location>
</feature>
<evidence type="ECO:0000259" key="17">
    <source>
        <dbReference type="Pfam" id="PF04561"/>
    </source>
</evidence>
<evidence type="ECO:0000256" key="5">
    <source>
        <dbReference type="ARBA" id="ARBA00022679"/>
    </source>
</evidence>
<dbReference type="GO" id="GO:0005634">
    <property type="term" value="C:nucleus"/>
    <property type="evidence" value="ECO:0007669"/>
    <property type="project" value="UniProtKB-SubCell"/>
</dbReference>
<dbReference type="FunFam" id="2.40.270.10:FF:000011">
    <property type="entry name" value="DNA-directed RNA polymerase subunit beta"/>
    <property type="match status" value="1"/>
</dbReference>
<dbReference type="InterPro" id="IPR007121">
    <property type="entry name" value="RNA_pol_bsu_CS"/>
</dbReference>
<dbReference type="FunFam" id="2.40.270.10:FF:000006">
    <property type="entry name" value="DNA-directed RNA polymerase subunit beta"/>
    <property type="match status" value="1"/>
</dbReference>
<evidence type="ECO:0000256" key="10">
    <source>
        <dbReference type="ARBA" id="ARBA00023163"/>
    </source>
</evidence>
<dbReference type="InterPro" id="IPR007642">
    <property type="entry name" value="RNA_pol_Rpb2_2"/>
</dbReference>
<dbReference type="Gene3D" id="2.40.50.150">
    <property type="match status" value="1"/>
</dbReference>
<evidence type="ECO:0000313" key="23">
    <source>
        <dbReference type="Proteomes" id="UP001153712"/>
    </source>
</evidence>
<dbReference type="Proteomes" id="UP001153712">
    <property type="component" value="Chromosome 1"/>
</dbReference>
<dbReference type="OrthoDB" id="10248617at2759"/>
<evidence type="ECO:0000256" key="7">
    <source>
        <dbReference type="ARBA" id="ARBA00022723"/>
    </source>
</evidence>
<dbReference type="InterPro" id="IPR007120">
    <property type="entry name" value="DNA-dir_RNAP_su2_dom"/>
</dbReference>
<evidence type="ECO:0000259" key="16">
    <source>
        <dbReference type="Pfam" id="PF04560"/>
    </source>
</evidence>
<gene>
    <name evidence="22" type="ORF">PHYEVI_LOCUS1196</name>
</gene>
<dbReference type="Pfam" id="PF04561">
    <property type="entry name" value="RNA_pol_Rpb2_2"/>
    <property type="match status" value="1"/>
</dbReference>
<sequence length="1129" mass="127499">MEKCDDYSTFGDPSFYQKPIKEIQEKWKLVPAFLKIRGLVKQHIDSFNYFISVDIKKIVEANNKVVCDADPLFYIKYTNVQVGTPDVDEGFNISKSTTPHECRLRDMTYSAPITVDIEYTRGTQRVSKTGLLIGRMPIMLKSSNCVLNGKSEYELAKMNECPLDPGGYFVVKGQERVILIQEQLTKNRMIVEEGKYGIQCQVTSSTQEKKSRTNVFVKGNKYFMGHNTFADPIPISIVFKALNVINDQEICELIGISDVHKLIPTLEECHNLKIYTQESALMYLGSKLVAKRFVTSAYKIKTPADEARDLLATTVLAHVPVEEYNFRLKAIYVGLMVKKVIEAQTDSNLLDDRDYYGNKRLELAGSLISLMFEDVFKRFNWELKAIAEKTIPKIRATQFDVVKYMRSDLITSCLVFAISTGNWTIKRFRMERLGVTQVLSRLSYISALGMMTRVNSQFEKTRKVSGPRSLQPSQWGMLCPSDTPEGEACGLVKNLALMTHITTEVDEYPLIRLARNSGVQDINMVASFAIHSPSTYIVFLNGNILGITKNFKKLIDIFRMTRRKGYISGYVSIYPNHSHKSIYISSDNGRLCRPYIIVRNGIPLVTDKHIRELEKGIRGFEDFLQDGLIEFLDVNEENDSFIACYEHDVSVRTTHLEIEPFTLLGVCAGLVPYPHHNQSPRNTYQCAMGKQAMGTIGYNQKNRMDTLLYNLVYPQAPMVKTKTIELTNFDKLPAGQNATIAVMSYSGYDIEDALILNKASIDRGFGRCLVYKNSKCIMKRYTNQTYDRIQGPMVDVVTGKPMWKHSCLDNDGIIGPGELVQNRQVLINKSVPTVSTVHGTTNTSVEYKETPITYRNDEPSYIEKVLISTNEEDTTLLKILLRQTRKPEIGDKFSSRHGQKGVVGLIVEQEDMPFNEYGICPDIIMNPHGFPSRMTVGKLIELLAGKAGLVEGKFHYGTAFGGSKVKDVSEELVRNGFNYQGKDLFYSGITGEPLEMYIYSGPVYYQKLKHMVQDKIHGRGRGPRAVLTRQPTEGRSRDGGLRLGEMERDCLIGYGASMMLVERLMVSSDICDVDVCNKCGLLGYCGWCNSCKSSAQVSSITMPYACKLLLTELQSMNITARLTLTHYCE</sequence>
<evidence type="ECO:0000313" key="22">
    <source>
        <dbReference type="EMBL" id="CAG9854736.1"/>
    </source>
</evidence>
<dbReference type="InterPro" id="IPR007645">
    <property type="entry name" value="RNA_pol_Rpb2_3"/>
</dbReference>
<organism evidence="22 23">
    <name type="scientific">Phyllotreta striolata</name>
    <name type="common">Striped flea beetle</name>
    <name type="synonym">Crioceris striolata</name>
    <dbReference type="NCBI Taxonomy" id="444603"/>
    <lineage>
        <taxon>Eukaryota</taxon>
        <taxon>Metazoa</taxon>
        <taxon>Ecdysozoa</taxon>
        <taxon>Arthropoda</taxon>
        <taxon>Hexapoda</taxon>
        <taxon>Insecta</taxon>
        <taxon>Pterygota</taxon>
        <taxon>Neoptera</taxon>
        <taxon>Endopterygota</taxon>
        <taxon>Coleoptera</taxon>
        <taxon>Polyphaga</taxon>
        <taxon>Cucujiformia</taxon>
        <taxon>Chrysomeloidea</taxon>
        <taxon>Chrysomelidae</taxon>
        <taxon>Galerucinae</taxon>
        <taxon>Alticini</taxon>
        <taxon>Phyllotreta</taxon>
    </lineage>
</organism>
<protein>
    <recommendedName>
        <fullName evidence="14">DNA-directed RNA polymerase subunit beta</fullName>
        <ecNumber evidence="14">2.7.7.6</ecNumber>
    </recommendedName>
</protein>
<dbReference type="InterPro" id="IPR015712">
    <property type="entry name" value="DNA-dir_RNA_pol_su2"/>
</dbReference>
<feature type="domain" description="DNA-directed RNA polymerase subunit 2 hybrid-binding" evidence="15">
    <location>
        <begin position="667"/>
        <end position="1037"/>
    </location>
</feature>
<comment type="subcellular location">
    <subcellularLocation>
        <location evidence="1">Nucleus</location>
    </subcellularLocation>
</comment>
<dbReference type="Gene3D" id="3.90.1070.20">
    <property type="match status" value="1"/>
</dbReference>
<dbReference type="InterPro" id="IPR037034">
    <property type="entry name" value="RNA_pol_Rpb2_2_sf"/>
</dbReference>
<evidence type="ECO:0000256" key="6">
    <source>
        <dbReference type="ARBA" id="ARBA00022695"/>
    </source>
</evidence>
<feature type="domain" description="RNA polymerase Rpb2" evidence="16">
    <location>
        <begin position="1039"/>
        <end position="1123"/>
    </location>
</feature>
<evidence type="ECO:0000256" key="8">
    <source>
        <dbReference type="ARBA" id="ARBA00022771"/>
    </source>
</evidence>
<keyword evidence="4 14" id="KW-0240">DNA-directed RNA polymerase</keyword>
<keyword evidence="8" id="KW-0863">Zinc-finger</keyword>
<comment type="catalytic activity">
    <reaction evidence="12 14">
        <text>RNA(n) + a ribonucleoside 5'-triphosphate = RNA(n+1) + diphosphate</text>
        <dbReference type="Rhea" id="RHEA:21248"/>
        <dbReference type="Rhea" id="RHEA-COMP:14527"/>
        <dbReference type="Rhea" id="RHEA-COMP:17342"/>
        <dbReference type="ChEBI" id="CHEBI:33019"/>
        <dbReference type="ChEBI" id="CHEBI:61557"/>
        <dbReference type="ChEBI" id="CHEBI:140395"/>
        <dbReference type="EC" id="2.7.7.6"/>
    </reaction>
</comment>
<dbReference type="Pfam" id="PF04566">
    <property type="entry name" value="RNA_pol_Rpb2_4"/>
    <property type="match status" value="1"/>
</dbReference>
<dbReference type="InterPro" id="IPR007644">
    <property type="entry name" value="RNA_pol_bsu_protrusion"/>
</dbReference>
<keyword evidence="5 14" id="KW-0808">Transferase</keyword>
<dbReference type="EMBL" id="OU900094">
    <property type="protein sequence ID" value="CAG9854736.1"/>
    <property type="molecule type" value="Genomic_DNA"/>
</dbReference>
<keyword evidence="9" id="KW-0862">Zinc</keyword>
<name>A0A9N9TFC3_PHYSR</name>
<dbReference type="NCBIfam" id="NF007175">
    <property type="entry name" value="PRK09606.1"/>
    <property type="match status" value="1"/>
</dbReference>
<dbReference type="FunFam" id="3.90.1070.20:FF:000002">
    <property type="entry name" value="DNA-directed RNA polymerase subunit beta"/>
    <property type="match status" value="1"/>
</dbReference>
<dbReference type="GO" id="GO:0003899">
    <property type="term" value="F:DNA-directed RNA polymerase activity"/>
    <property type="evidence" value="ECO:0007669"/>
    <property type="project" value="UniProtKB-EC"/>
</dbReference>
<dbReference type="AlphaFoldDB" id="A0A9N9TFC3"/>
<keyword evidence="11" id="KW-0539">Nucleus</keyword>
<evidence type="ECO:0000259" key="19">
    <source>
        <dbReference type="Pfam" id="PF04565"/>
    </source>
</evidence>
<feature type="domain" description="RNA polymerase Rpb2" evidence="20">
    <location>
        <begin position="538"/>
        <end position="598"/>
    </location>
</feature>
<keyword evidence="10 14" id="KW-0804">Transcription</keyword>
<dbReference type="FunFam" id="3.90.1100.10:FF:000021">
    <property type="entry name" value="DNA-directed RNA polymerase subunit beta"/>
    <property type="match status" value="1"/>
</dbReference>
<evidence type="ECO:0000256" key="4">
    <source>
        <dbReference type="ARBA" id="ARBA00022478"/>
    </source>
</evidence>
<evidence type="ECO:0000256" key="9">
    <source>
        <dbReference type="ARBA" id="ARBA00022833"/>
    </source>
</evidence>
<evidence type="ECO:0000256" key="13">
    <source>
        <dbReference type="RuleBase" id="RU000434"/>
    </source>
</evidence>
<dbReference type="SUPFAM" id="SSF64484">
    <property type="entry name" value="beta and beta-prime subunits of DNA dependent RNA-polymerase"/>
    <property type="match status" value="1"/>
</dbReference>
<evidence type="ECO:0000259" key="18">
    <source>
        <dbReference type="Pfam" id="PF04563"/>
    </source>
</evidence>
<dbReference type="InterPro" id="IPR007647">
    <property type="entry name" value="RNA_pol_Rpb2_5"/>
</dbReference>
<dbReference type="Pfam" id="PF04560">
    <property type="entry name" value="RNA_pol_Rpb2_7"/>
    <property type="match status" value="1"/>
</dbReference>
<dbReference type="EC" id="2.7.7.6" evidence="14"/>
<evidence type="ECO:0000256" key="3">
    <source>
        <dbReference type="ARBA" id="ARBA00011206"/>
    </source>
</evidence>
<evidence type="ECO:0000256" key="11">
    <source>
        <dbReference type="ARBA" id="ARBA00023242"/>
    </source>
</evidence>
<dbReference type="InterPro" id="IPR007646">
    <property type="entry name" value="RNA_pol_Rpb2_4"/>
</dbReference>
<dbReference type="Gene3D" id="3.90.1100.10">
    <property type="match status" value="1"/>
</dbReference>
<dbReference type="Gene3D" id="3.90.1800.10">
    <property type="entry name" value="RNA polymerase alpha subunit dimerisation domain"/>
    <property type="match status" value="1"/>
</dbReference>
<comment type="similarity">
    <text evidence="2 13">Belongs to the RNA polymerase beta chain family.</text>
</comment>
<dbReference type="GO" id="GO:0006383">
    <property type="term" value="P:transcription by RNA polymerase III"/>
    <property type="evidence" value="ECO:0007669"/>
    <property type="project" value="UniProtKB-ARBA"/>
</dbReference>
<dbReference type="InterPro" id="IPR007641">
    <property type="entry name" value="RNA_pol_Rpb2_7"/>
</dbReference>
<dbReference type="Pfam" id="PF00562">
    <property type="entry name" value="RNA_pol_Rpb2_6"/>
    <property type="match status" value="1"/>
</dbReference>
<dbReference type="FunFam" id="3.90.1100.10:FF:000006">
    <property type="entry name" value="DNA-directed RNA polymerase subunit beta"/>
    <property type="match status" value="1"/>
</dbReference>
<evidence type="ECO:0000256" key="1">
    <source>
        <dbReference type="ARBA" id="ARBA00004123"/>
    </source>
</evidence>
<dbReference type="GO" id="GO:0003677">
    <property type="term" value="F:DNA binding"/>
    <property type="evidence" value="ECO:0007669"/>
    <property type="project" value="InterPro"/>
</dbReference>
<dbReference type="CDD" id="cd00653">
    <property type="entry name" value="RNA_pol_B_RPB2"/>
    <property type="match status" value="1"/>
</dbReference>
<dbReference type="InterPro" id="IPR037033">
    <property type="entry name" value="DNA-dir_RNAP_su2_hyb_sf"/>
</dbReference>
<reference evidence="22" key="1">
    <citation type="submission" date="2022-01" db="EMBL/GenBank/DDBJ databases">
        <authorList>
            <person name="King R."/>
        </authorList>
    </citation>
    <scope>NUCLEOTIDE SEQUENCE</scope>
</reference>
<accession>A0A9N9TFC3</accession>
<dbReference type="FunFam" id="3.90.1110.10:FF:000006">
    <property type="entry name" value="DNA-directed RNA polymerase subunit beta"/>
    <property type="match status" value="1"/>
</dbReference>
<evidence type="ECO:0000259" key="21">
    <source>
        <dbReference type="Pfam" id="PF04567"/>
    </source>
</evidence>
<dbReference type="InterPro" id="IPR014724">
    <property type="entry name" value="RNA_pol_RPB2_OB-fold"/>
</dbReference>
<comment type="subunit">
    <text evidence="3">Component of the RNA polymerase III (Pol III) complex consisting of 17 subunits.</text>
</comment>
<dbReference type="Gene3D" id="3.90.1110.10">
    <property type="entry name" value="RNA polymerase Rpb2, domain 2"/>
    <property type="match status" value="1"/>
</dbReference>
<feature type="domain" description="RNA polymerase Rpb2" evidence="19">
    <location>
        <begin position="437"/>
        <end position="501"/>
    </location>
</feature>
<evidence type="ECO:0000259" key="20">
    <source>
        <dbReference type="Pfam" id="PF04566"/>
    </source>
</evidence>
<dbReference type="GO" id="GO:0032549">
    <property type="term" value="F:ribonucleoside binding"/>
    <property type="evidence" value="ECO:0007669"/>
    <property type="project" value="InterPro"/>
</dbReference>
<keyword evidence="6 14" id="KW-0548">Nucleotidyltransferase</keyword>
<dbReference type="Pfam" id="PF04563">
    <property type="entry name" value="RNA_pol_Rpb2_1"/>
    <property type="match status" value="1"/>
</dbReference>
<dbReference type="GO" id="GO:0008270">
    <property type="term" value="F:zinc ion binding"/>
    <property type="evidence" value="ECO:0007669"/>
    <property type="project" value="UniProtKB-KW"/>
</dbReference>
<evidence type="ECO:0000256" key="2">
    <source>
        <dbReference type="ARBA" id="ARBA00006835"/>
    </source>
</evidence>
<evidence type="ECO:0000259" key="15">
    <source>
        <dbReference type="Pfam" id="PF00562"/>
    </source>
</evidence>
<dbReference type="FunFam" id="2.40.50.150:FF:000003">
    <property type="entry name" value="DNA-directed RNA polymerase subunit beta"/>
    <property type="match status" value="1"/>
</dbReference>
<evidence type="ECO:0000256" key="14">
    <source>
        <dbReference type="RuleBase" id="RU363031"/>
    </source>
</evidence>
<feature type="domain" description="RNA polymerase Rpb2" evidence="21">
    <location>
        <begin position="620"/>
        <end position="651"/>
    </location>
</feature>
<evidence type="ECO:0000256" key="12">
    <source>
        <dbReference type="ARBA" id="ARBA00048552"/>
    </source>
</evidence>
<dbReference type="Pfam" id="PF04567">
    <property type="entry name" value="RNA_pol_Rpb2_5"/>
    <property type="match status" value="1"/>
</dbReference>
<dbReference type="GO" id="GO:0000428">
    <property type="term" value="C:DNA-directed RNA polymerase complex"/>
    <property type="evidence" value="ECO:0007669"/>
    <property type="project" value="UniProtKB-KW"/>
</dbReference>
<dbReference type="FunFam" id="3.90.1800.10:FF:000003">
    <property type="entry name" value="DNA-directed RNA polymerase subunit beta"/>
    <property type="match status" value="1"/>
</dbReference>
<comment type="function">
    <text evidence="14">DNA-dependent RNA polymerase catalyzes the transcription of DNA into RNA using the four ribonucleoside triphosphates as substrates.</text>
</comment>
<dbReference type="Pfam" id="PF04565">
    <property type="entry name" value="RNA_pol_Rpb2_3"/>
    <property type="match status" value="1"/>
</dbReference>
<feature type="domain" description="RNA polymerase beta subunit protrusion" evidence="18">
    <location>
        <begin position="38"/>
        <end position="412"/>
    </location>
</feature>